<evidence type="ECO:0000256" key="1">
    <source>
        <dbReference type="ARBA" id="ARBA00022737"/>
    </source>
</evidence>
<comment type="caution">
    <text evidence="3">The sequence shown here is derived from an EMBL/GenBank/DDBJ whole genome shotgun (WGS) entry which is preliminary data.</text>
</comment>
<feature type="repeat" description="PPR" evidence="2">
    <location>
        <begin position="36"/>
        <end position="70"/>
    </location>
</feature>
<dbReference type="AlphaFoldDB" id="A0AAP0S702"/>
<evidence type="ECO:0000313" key="4">
    <source>
        <dbReference type="Proteomes" id="UP001415857"/>
    </source>
</evidence>
<gene>
    <name evidence="3" type="ORF">L1049_016785</name>
</gene>
<feature type="repeat" description="PPR" evidence="2">
    <location>
        <begin position="5"/>
        <end position="35"/>
    </location>
</feature>
<evidence type="ECO:0008006" key="5">
    <source>
        <dbReference type="Google" id="ProtNLM"/>
    </source>
</evidence>
<dbReference type="GO" id="GO:0009451">
    <property type="term" value="P:RNA modification"/>
    <property type="evidence" value="ECO:0007669"/>
    <property type="project" value="InterPro"/>
</dbReference>
<dbReference type="PANTHER" id="PTHR47926:SF541">
    <property type="entry name" value="DYW DOMAIN-CONTAINING PROTEIN"/>
    <property type="match status" value="1"/>
</dbReference>
<dbReference type="GO" id="GO:0003723">
    <property type="term" value="F:RNA binding"/>
    <property type="evidence" value="ECO:0007669"/>
    <property type="project" value="InterPro"/>
</dbReference>
<keyword evidence="1" id="KW-0677">Repeat</keyword>
<protein>
    <recommendedName>
        <fullName evidence="5">Pentatricopeptide repeat-containing protein</fullName>
    </recommendedName>
</protein>
<feature type="repeat" description="PPR" evidence="2">
    <location>
        <begin position="137"/>
        <end position="171"/>
    </location>
</feature>
<dbReference type="PANTHER" id="PTHR47926">
    <property type="entry name" value="PENTATRICOPEPTIDE REPEAT-CONTAINING PROTEIN"/>
    <property type="match status" value="1"/>
</dbReference>
<proteinExistence type="predicted"/>
<name>A0AAP0S702_LIQFO</name>
<accession>A0AAP0S702</accession>
<dbReference type="Gene3D" id="1.25.40.10">
    <property type="entry name" value="Tetratricopeptide repeat domain"/>
    <property type="match status" value="2"/>
</dbReference>
<reference evidence="3 4" key="1">
    <citation type="journal article" date="2024" name="Plant J.">
        <title>Genome sequences and population genomics reveal climatic adaptation and genomic divergence between two closely related sweetgum species.</title>
        <authorList>
            <person name="Xu W.Q."/>
            <person name="Ren C.Q."/>
            <person name="Zhang X.Y."/>
            <person name="Comes H.P."/>
            <person name="Liu X.H."/>
            <person name="Li Y.G."/>
            <person name="Kettle C.J."/>
            <person name="Jalonen R."/>
            <person name="Gaisberger H."/>
            <person name="Ma Y.Z."/>
            <person name="Qiu Y.X."/>
        </authorList>
    </citation>
    <scope>NUCLEOTIDE SEQUENCE [LARGE SCALE GENOMIC DNA]</scope>
    <source>
        <strain evidence="3">Hangzhou</strain>
    </source>
</reference>
<evidence type="ECO:0000313" key="3">
    <source>
        <dbReference type="EMBL" id="KAK9288334.1"/>
    </source>
</evidence>
<dbReference type="EMBL" id="JBBPBK010000003">
    <property type="protein sequence ID" value="KAK9288334.1"/>
    <property type="molecule type" value="Genomic_DNA"/>
</dbReference>
<dbReference type="InterPro" id="IPR002885">
    <property type="entry name" value="PPR_rpt"/>
</dbReference>
<dbReference type="Pfam" id="PF01535">
    <property type="entry name" value="PPR"/>
    <property type="match status" value="3"/>
</dbReference>
<dbReference type="Gene3D" id="3.40.30.10">
    <property type="entry name" value="Glutaredoxin"/>
    <property type="match status" value="1"/>
</dbReference>
<dbReference type="Pfam" id="PF13041">
    <property type="entry name" value="PPR_2"/>
    <property type="match status" value="1"/>
</dbReference>
<dbReference type="InterPro" id="IPR011990">
    <property type="entry name" value="TPR-like_helical_dom_sf"/>
</dbReference>
<evidence type="ECO:0000256" key="2">
    <source>
        <dbReference type="PROSITE-ProRule" id="PRU00708"/>
    </source>
</evidence>
<dbReference type="NCBIfam" id="TIGR00756">
    <property type="entry name" value="PPR"/>
    <property type="match status" value="3"/>
</dbReference>
<dbReference type="PROSITE" id="PS51375">
    <property type="entry name" value="PPR"/>
    <property type="match status" value="3"/>
</dbReference>
<keyword evidence="4" id="KW-1185">Reference proteome</keyword>
<dbReference type="Proteomes" id="UP001415857">
    <property type="component" value="Unassembled WGS sequence"/>
</dbReference>
<dbReference type="InterPro" id="IPR046960">
    <property type="entry name" value="PPR_At4g14850-like_plant"/>
</dbReference>
<dbReference type="FunFam" id="1.25.40.10:FF:000031">
    <property type="entry name" value="Pentatricopeptide repeat-containing protein mitochondrial"/>
    <property type="match status" value="1"/>
</dbReference>
<sequence length="333" mass="37089">MPERDLVSWNAVLSGYVNAGRIGEAKSFFREMPERNLLTWTVMISGLAQNGFGEEGLKLFNQMKLEGFEPCDYAFAGAIISCAGLGALEHGRQLHAQLVRYGFDSSLSTGNALITMYARCGVVEAARSVFLTMPYVDSVSWNAMIAALGQHGRGVQAIELFEEMLKEGILPDRITFLTVLSACSHAGLVIEGRRYFGLIKTMISDCHRNEICHRCTLKLTQVDFRSVANRYVAQLQLCCPQSPISYPPTRTAHAYITASGFRPRDEDEQRAAQVKGTNLKMAALPSIVVVLTEYNFNEIVLDETKDILVEFYAPCGLKFLMVRLAVLLKFEDY</sequence>
<organism evidence="3 4">
    <name type="scientific">Liquidambar formosana</name>
    <name type="common">Formosan gum</name>
    <dbReference type="NCBI Taxonomy" id="63359"/>
    <lineage>
        <taxon>Eukaryota</taxon>
        <taxon>Viridiplantae</taxon>
        <taxon>Streptophyta</taxon>
        <taxon>Embryophyta</taxon>
        <taxon>Tracheophyta</taxon>
        <taxon>Spermatophyta</taxon>
        <taxon>Magnoliopsida</taxon>
        <taxon>eudicotyledons</taxon>
        <taxon>Gunneridae</taxon>
        <taxon>Pentapetalae</taxon>
        <taxon>Saxifragales</taxon>
        <taxon>Altingiaceae</taxon>
        <taxon>Liquidambar</taxon>
    </lineage>
</organism>